<keyword evidence="1" id="KW-0229">DNA integration</keyword>
<dbReference type="GO" id="GO:0015074">
    <property type="term" value="P:DNA integration"/>
    <property type="evidence" value="ECO:0007669"/>
    <property type="project" value="UniProtKB-KW"/>
</dbReference>
<evidence type="ECO:0000256" key="2">
    <source>
        <dbReference type="ARBA" id="ARBA00023125"/>
    </source>
</evidence>
<gene>
    <name evidence="7" type="ORF">N473_04630</name>
</gene>
<evidence type="ECO:0000313" key="8">
    <source>
        <dbReference type="Proteomes" id="UP000076486"/>
    </source>
</evidence>
<keyword evidence="2 4" id="KW-0238">DNA-binding</keyword>
<dbReference type="GO" id="GO:0006310">
    <property type="term" value="P:DNA recombination"/>
    <property type="evidence" value="ECO:0007669"/>
    <property type="project" value="UniProtKB-KW"/>
</dbReference>
<dbReference type="PROSITE" id="PS51900">
    <property type="entry name" value="CB"/>
    <property type="match status" value="1"/>
</dbReference>
<evidence type="ECO:0000256" key="4">
    <source>
        <dbReference type="PROSITE-ProRule" id="PRU01248"/>
    </source>
</evidence>
<dbReference type="EMBL" id="AUYC01000073">
    <property type="protein sequence ID" value="KZN58604.1"/>
    <property type="molecule type" value="Genomic_DNA"/>
</dbReference>
<proteinExistence type="predicted"/>
<name>A0A167HWP4_9GAMM</name>
<dbReference type="InterPro" id="IPR013762">
    <property type="entry name" value="Integrase-like_cat_sf"/>
</dbReference>
<evidence type="ECO:0000259" key="6">
    <source>
        <dbReference type="PROSITE" id="PS51900"/>
    </source>
</evidence>
<dbReference type="AlphaFoldDB" id="A0A167HWP4"/>
<dbReference type="InterPro" id="IPR002104">
    <property type="entry name" value="Integrase_catalytic"/>
</dbReference>
<dbReference type="SUPFAM" id="SSF56349">
    <property type="entry name" value="DNA breaking-rejoining enzymes"/>
    <property type="match status" value="1"/>
</dbReference>
<dbReference type="InterPro" id="IPR044068">
    <property type="entry name" value="CB"/>
</dbReference>
<dbReference type="PANTHER" id="PTHR30349">
    <property type="entry name" value="PHAGE INTEGRASE-RELATED"/>
    <property type="match status" value="1"/>
</dbReference>
<dbReference type="Gene3D" id="1.10.443.10">
    <property type="entry name" value="Intergrase catalytic core"/>
    <property type="match status" value="1"/>
</dbReference>
<dbReference type="Pfam" id="PF24624">
    <property type="entry name" value="Int_N"/>
    <property type="match status" value="1"/>
</dbReference>
<feature type="domain" description="Core-binding (CB)" evidence="6">
    <location>
        <begin position="58"/>
        <end position="137"/>
    </location>
</feature>
<evidence type="ECO:0000313" key="7">
    <source>
        <dbReference type="EMBL" id="KZN58604.1"/>
    </source>
</evidence>
<dbReference type="CDD" id="cd00796">
    <property type="entry name" value="INT_Rci_Hp1_C"/>
    <property type="match status" value="1"/>
</dbReference>
<dbReference type="InterPro" id="IPR057084">
    <property type="entry name" value="Int_N"/>
</dbReference>
<organism evidence="7 8">
    <name type="scientific">Pseudoalteromonas luteoviolacea CPMOR-1</name>
    <dbReference type="NCBI Taxonomy" id="1365248"/>
    <lineage>
        <taxon>Bacteria</taxon>
        <taxon>Pseudomonadati</taxon>
        <taxon>Pseudomonadota</taxon>
        <taxon>Gammaproteobacteria</taxon>
        <taxon>Alteromonadales</taxon>
        <taxon>Pseudoalteromonadaceae</taxon>
        <taxon>Pseudoalteromonas</taxon>
    </lineage>
</organism>
<dbReference type="PROSITE" id="PS51898">
    <property type="entry name" value="TYR_RECOMBINASE"/>
    <property type="match status" value="1"/>
</dbReference>
<accession>A0A167HWP4</accession>
<dbReference type="PANTHER" id="PTHR30349:SF93">
    <property type="entry name" value="FELS-2 PROPHAGE PROTEIN"/>
    <property type="match status" value="1"/>
</dbReference>
<keyword evidence="3" id="KW-0233">DNA recombination</keyword>
<dbReference type="InterPro" id="IPR011010">
    <property type="entry name" value="DNA_brk_join_enz"/>
</dbReference>
<dbReference type="PATRIC" id="fig|1365248.3.peg.4870"/>
<dbReference type="InterPro" id="IPR050090">
    <property type="entry name" value="Tyrosine_recombinase_XerCD"/>
</dbReference>
<dbReference type="GO" id="GO:0003677">
    <property type="term" value="F:DNA binding"/>
    <property type="evidence" value="ECO:0007669"/>
    <property type="project" value="UniProtKB-UniRule"/>
</dbReference>
<feature type="domain" description="Tyr recombinase" evidence="5">
    <location>
        <begin position="159"/>
        <end position="322"/>
    </location>
</feature>
<evidence type="ECO:0000259" key="5">
    <source>
        <dbReference type="PROSITE" id="PS51898"/>
    </source>
</evidence>
<evidence type="ECO:0000256" key="3">
    <source>
        <dbReference type="ARBA" id="ARBA00023172"/>
    </source>
</evidence>
<evidence type="ECO:0000256" key="1">
    <source>
        <dbReference type="ARBA" id="ARBA00022908"/>
    </source>
</evidence>
<dbReference type="Pfam" id="PF00589">
    <property type="entry name" value="Phage_integrase"/>
    <property type="match status" value="1"/>
</dbReference>
<dbReference type="RefSeq" id="WP_063369963.1">
    <property type="nucleotide sequence ID" value="NZ_AUYC01000073.1"/>
</dbReference>
<sequence>MPIKKIDGGYFLDERPWGSKGKRIQKKFVTKAEAQRYLNYVVTNGEQKPWTKQKEDKRRLSDLIDKWYEVHGQTYTDPESSKRKLDAIAVALNNPIASQLTPKAYSEYRGKRLESGVKPKTANNDLTLLKGVYNKLISLKDIGYPNPIANVEKIKVQEQELAFLTHEDITKLFKAIEGARHPNLDIVTKICLSTGARISEACGLHGSHVIKSGNTYKVTFVNTKGKKNRSVPISQSLYEEIPKKTGPLFTDCRKAFERAINRAGIQLPDGQCTHVMRHTFASHFMMNGGNILVLQKVLGHAKIEQTMIYAHFAPSHYEDAVRLNPLAKYN</sequence>
<reference evidence="7 8" key="1">
    <citation type="submission" date="2013-07" db="EMBL/GenBank/DDBJ databases">
        <title>Comparative Genomic and Metabolomic Analysis of Twelve Strains of Pseudoalteromonas luteoviolacea.</title>
        <authorList>
            <person name="Vynne N.G."/>
            <person name="Mansson M."/>
            <person name="Gram L."/>
        </authorList>
    </citation>
    <scope>NUCLEOTIDE SEQUENCE [LARGE SCALE GENOMIC DNA]</scope>
    <source>
        <strain evidence="7 8">CPMOR-1</strain>
    </source>
</reference>
<comment type="caution">
    <text evidence="7">The sequence shown here is derived from an EMBL/GenBank/DDBJ whole genome shotgun (WGS) entry which is preliminary data.</text>
</comment>
<protein>
    <submittedName>
        <fullName evidence="7">Recombinase</fullName>
    </submittedName>
</protein>
<dbReference type="Proteomes" id="UP000076486">
    <property type="component" value="Unassembled WGS sequence"/>
</dbReference>